<organism evidence="1 2">
    <name type="scientific">Acinetobacter suaedae</name>
    <dbReference type="NCBI Taxonomy" id="2609668"/>
    <lineage>
        <taxon>Bacteria</taxon>
        <taxon>Pseudomonadati</taxon>
        <taxon>Pseudomonadota</taxon>
        <taxon>Gammaproteobacteria</taxon>
        <taxon>Moraxellales</taxon>
        <taxon>Moraxellaceae</taxon>
        <taxon>Acinetobacter</taxon>
    </lineage>
</organism>
<keyword evidence="2" id="KW-1185">Reference proteome</keyword>
<reference evidence="1 2" key="1">
    <citation type="submission" date="2019-09" db="EMBL/GenBank/DDBJ databases">
        <title>Acinetobacter sp. C16S1 isolated from saline soil.</title>
        <authorList>
            <person name="Xu L."/>
            <person name="Sun J.-Q."/>
        </authorList>
    </citation>
    <scope>NUCLEOTIDE SEQUENCE [LARGE SCALE GENOMIC DNA]</scope>
    <source>
        <strain evidence="1 2">C16S1</strain>
    </source>
</reference>
<evidence type="ECO:0000313" key="1">
    <source>
        <dbReference type="EMBL" id="QER39554.1"/>
    </source>
</evidence>
<dbReference type="AlphaFoldDB" id="A0A5P1USG8"/>
<dbReference type="KEGG" id="asue:F2A31_07440"/>
<proteinExistence type="predicted"/>
<dbReference type="Proteomes" id="UP000325177">
    <property type="component" value="Chromosome"/>
</dbReference>
<sequence length="509" mass="56656">MPSLMLEQRLHHHICLGLSAILLSSTLVGCGSGESKANKESQPKEVIVPKPKDFNIKVPIEMRNVVLKVFDNSDGKLVLERNVITTTNLTVTLPYVLDKNRLYRVEISTTPNSLIYNFLNSQYERLDLTWRALVKVDVSHSTQTVFINPSSEAIYQRALVRSGQLPTDENQYFMSITANQLERATEDVDSALLSAFKNLDIVNVEGSTLLNIFSPQDAHLKTALYANTYLSFGYFYQWAKTYPDNSLVEFAKNLAIDLRDGHLDGKTLRGDPAPLTSLVATTPDNIDPAKNTIIGIGTTQKNAREQYAASLKQAVLELADTYNQSSSNPKNYSNLQQRTYAGVMPITDPSTPSGVRLNGAGDYRRAVGFADISATCNGSIYPCKQGLIGINVIDHSLPTIEYLIGHYQDSTQNCQLNVRADGWIELIKDNQKFRSKLDGDSTDNLLRVNKADHEYLLNSSSPEPKQGELQYQFVQLHLKENQVLSASAGLDRRKAPDQLQSTQLQCNFS</sequence>
<name>A0A5P1USG8_9GAMM</name>
<accession>A0A5P1USG8</accession>
<evidence type="ECO:0000313" key="2">
    <source>
        <dbReference type="Proteomes" id="UP000325177"/>
    </source>
</evidence>
<protein>
    <submittedName>
        <fullName evidence="1">Uncharacterized protein</fullName>
    </submittedName>
</protein>
<dbReference type="RefSeq" id="WP_150025846.1">
    <property type="nucleotide sequence ID" value="NZ_CP043909.1"/>
</dbReference>
<gene>
    <name evidence="1" type="ORF">F2A31_07440</name>
</gene>
<dbReference type="EMBL" id="CP043909">
    <property type="protein sequence ID" value="QER39554.1"/>
    <property type="molecule type" value="Genomic_DNA"/>
</dbReference>